<dbReference type="Proteomes" id="UP001054821">
    <property type="component" value="Chromosome 3"/>
</dbReference>
<evidence type="ECO:0000313" key="2">
    <source>
        <dbReference type="EMBL" id="KAI5338487.1"/>
    </source>
</evidence>
<dbReference type="EMBL" id="JAJFAZ020000003">
    <property type="protein sequence ID" value="KAI5338487.1"/>
    <property type="molecule type" value="Genomic_DNA"/>
</dbReference>
<gene>
    <name evidence="2" type="ORF">L3X38_017758</name>
</gene>
<accession>A0AAD4W9Q9</accession>
<comment type="caution">
    <text evidence="2">The sequence shown here is derived from an EMBL/GenBank/DDBJ whole genome shotgun (WGS) entry which is preliminary data.</text>
</comment>
<keyword evidence="1" id="KW-0472">Membrane</keyword>
<protein>
    <submittedName>
        <fullName evidence="2">Uncharacterized protein</fullName>
    </submittedName>
</protein>
<keyword evidence="3" id="KW-1185">Reference proteome</keyword>
<keyword evidence="1" id="KW-0812">Transmembrane</keyword>
<evidence type="ECO:0000256" key="1">
    <source>
        <dbReference type="SAM" id="Phobius"/>
    </source>
</evidence>
<name>A0AAD4W9Q9_PRUDU</name>
<dbReference type="AlphaFoldDB" id="A0AAD4W9Q9"/>
<feature type="transmembrane region" description="Helical" evidence="1">
    <location>
        <begin position="36"/>
        <end position="56"/>
    </location>
</feature>
<organism evidence="2 3">
    <name type="scientific">Prunus dulcis</name>
    <name type="common">Almond</name>
    <name type="synonym">Amygdalus dulcis</name>
    <dbReference type="NCBI Taxonomy" id="3755"/>
    <lineage>
        <taxon>Eukaryota</taxon>
        <taxon>Viridiplantae</taxon>
        <taxon>Streptophyta</taxon>
        <taxon>Embryophyta</taxon>
        <taxon>Tracheophyta</taxon>
        <taxon>Spermatophyta</taxon>
        <taxon>Magnoliopsida</taxon>
        <taxon>eudicotyledons</taxon>
        <taxon>Gunneridae</taxon>
        <taxon>Pentapetalae</taxon>
        <taxon>rosids</taxon>
        <taxon>fabids</taxon>
        <taxon>Rosales</taxon>
        <taxon>Rosaceae</taxon>
        <taxon>Amygdaloideae</taxon>
        <taxon>Amygdaleae</taxon>
        <taxon>Prunus</taxon>
    </lineage>
</organism>
<keyword evidence="1" id="KW-1133">Transmembrane helix</keyword>
<reference evidence="2 3" key="1">
    <citation type="journal article" date="2022" name="G3 (Bethesda)">
        <title>Whole-genome sequence and methylome profiling of the almond [Prunus dulcis (Mill.) D.A. Webb] cultivar 'Nonpareil'.</title>
        <authorList>
            <person name="D'Amico-Willman K.M."/>
            <person name="Ouma W.Z."/>
            <person name="Meulia T."/>
            <person name="Sideli G.M."/>
            <person name="Gradziel T.M."/>
            <person name="Fresnedo-Ramirez J."/>
        </authorList>
    </citation>
    <scope>NUCLEOTIDE SEQUENCE [LARGE SCALE GENOMIC DNA]</scope>
    <source>
        <strain evidence="2">Clone GOH B32 T37-40</strain>
    </source>
</reference>
<proteinExistence type="predicted"/>
<sequence length="100" mass="10567">MVLARHCCSPWTQSSVSSVAALAGVSVSPPSVMARVGFGVGLGSIGVGYLLWGACVHYPHLKLKMSDVIPPNDVVSYPGDQPWHVPFPSPLGLQSDVIRK</sequence>
<evidence type="ECO:0000313" key="3">
    <source>
        <dbReference type="Proteomes" id="UP001054821"/>
    </source>
</evidence>